<dbReference type="InterPro" id="IPR013783">
    <property type="entry name" value="Ig-like_fold"/>
</dbReference>
<dbReference type="PANTHER" id="PTHR42715">
    <property type="entry name" value="BETA-GLUCOSIDASE"/>
    <property type="match status" value="1"/>
</dbReference>
<proteinExistence type="inferred from homology"/>
<dbReference type="SUPFAM" id="SSF52279">
    <property type="entry name" value="Beta-D-glucan exohydrolase, C-terminal domain"/>
    <property type="match status" value="1"/>
</dbReference>
<evidence type="ECO:0000313" key="4">
    <source>
        <dbReference type="EMBL" id="AFN75434.1"/>
    </source>
</evidence>
<accession>I6ZTW1</accession>
<dbReference type="InterPro" id="IPR017853">
    <property type="entry name" value="GH"/>
</dbReference>
<dbReference type="eggNOG" id="COG1472">
    <property type="taxonomic scope" value="Bacteria"/>
</dbReference>
<sequence length="716" mass="80866">MKKHLLTIIMVLIMAANSFPQIYFNPDYQFKPFTPPIDINAAEERAEKILSEMSLEEKIQLVGGYNFFYVKGFEKYGIPQFYLSDATQGVHIRKELSSSLNKSVAFPCPLALTATWNTQLAYEYARCIGEECRAGDIAVLLGPGMNIYRISQNGRNFEYFGEDPFLAARMIENYVVGVQSTGTIATLKHFLCNNNEYHRRTTNAIVDERTIHEIYTPAFKAGIDAGALAVMTAYNQVNGEWAGQSKFVIDTLLRNSLGFKWLVMSDWWSTWDPEKTIKSGLDLEMPGDPLMDKPAFQKRGDITVKKNAMRLIEEGKVSEADIDRMAKNIMKTFIAMGLYDRPVKDLKYLDNFKRHEEIALQTARESIVLLKNRNNLLPVSSQKKILLTGEFVETLPKGGGSADVEGYDIITMYDALKNKFGNMINYVKEPSDDEIKNAEIVFLSVGTLDSEGWDRPFSLPQKTEENILRIVSLNPNTVVIVNSGGGIRMTGWYDKAGAILYAWYPGQNGNIALAEALAGDINPSGKLPMTIEKEFKDSPGYGYVPEDADLNTNWDDDLNMDFPINNIEYKEGVLVGYRWYDTKNIEPLFPFGFGLSYTTFKYDNLKIEPEQFDGKGTVKVSFDITNTGNQDGAEIAQLYVKDIEAGVLRPEKELKGFKKVFLGKGETKRIEIELTAKDFAYWDVKTHDWKTEPGEFEILIGTSSRDLLLRGKLTLK</sequence>
<evidence type="ECO:0000259" key="3">
    <source>
        <dbReference type="SMART" id="SM01217"/>
    </source>
</evidence>
<dbReference type="InterPro" id="IPR036881">
    <property type="entry name" value="Glyco_hydro_3_C_sf"/>
</dbReference>
<dbReference type="KEGG" id="mro:MROS_2204"/>
<dbReference type="PRINTS" id="PR00133">
    <property type="entry name" value="GLHYDRLASE3"/>
</dbReference>
<dbReference type="Gene3D" id="2.60.40.10">
    <property type="entry name" value="Immunoglobulins"/>
    <property type="match status" value="1"/>
</dbReference>
<dbReference type="AlphaFoldDB" id="I6ZTW1"/>
<evidence type="ECO:0000256" key="2">
    <source>
        <dbReference type="ARBA" id="ARBA00022801"/>
    </source>
</evidence>
<dbReference type="SMART" id="SM01217">
    <property type="entry name" value="Fn3_like"/>
    <property type="match status" value="1"/>
</dbReference>
<dbReference type="Pfam" id="PF01915">
    <property type="entry name" value="Glyco_hydro_3_C"/>
    <property type="match status" value="1"/>
</dbReference>
<dbReference type="GO" id="GO:0005975">
    <property type="term" value="P:carbohydrate metabolic process"/>
    <property type="evidence" value="ECO:0007669"/>
    <property type="project" value="InterPro"/>
</dbReference>
<dbReference type="Pfam" id="PF00933">
    <property type="entry name" value="Glyco_hydro_3"/>
    <property type="match status" value="1"/>
</dbReference>
<dbReference type="RefSeq" id="WP_014856866.1">
    <property type="nucleotide sequence ID" value="NC_018178.1"/>
</dbReference>
<gene>
    <name evidence="4" type="ordered locus">MROS_2204</name>
</gene>
<dbReference type="InterPro" id="IPR026891">
    <property type="entry name" value="Fn3-like"/>
</dbReference>
<reference evidence="4 5" key="1">
    <citation type="journal article" date="2013" name="PLoS ONE">
        <title>Genomic analysis of Melioribacter roseus, facultatively anaerobic organotrophic bacterium representing a novel deep lineage within Bacteriodetes/Chlorobi group.</title>
        <authorList>
            <person name="Kadnikov V.V."/>
            <person name="Mardanov A.V."/>
            <person name="Podosokorskaya O.A."/>
            <person name="Gavrilov S.N."/>
            <person name="Kublanov I.V."/>
            <person name="Beletsky A.V."/>
            <person name="Bonch-Osmolovskaya E.A."/>
            <person name="Ravin N.V."/>
        </authorList>
    </citation>
    <scope>NUCLEOTIDE SEQUENCE [LARGE SCALE GENOMIC DNA]</scope>
    <source>
        <strain evidence="5">JCM 17771 / P3M-2</strain>
    </source>
</reference>
<keyword evidence="5" id="KW-1185">Reference proteome</keyword>
<dbReference type="PATRIC" id="fig|1191523.3.peg.2330"/>
<comment type="similarity">
    <text evidence="1">Belongs to the glycosyl hydrolase 3 family.</text>
</comment>
<dbReference type="InterPro" id="IPR036962">
    <property type="entry name" value="Glyco_hydro_3_N_sf"/>
</dbReference>
<dbReference type="GO" id="GO:0008422">
    <property type="term" value="F:beta-glucosidase activity"/>
    <property type="evidence" value="ECO:0007669"/>
    <property type="project" value="UniProtKB-ARBA"/>
</dbReference>
<dbReference type="Gene3D" id="3.40.50.1700">
    <property type="entry name" value="Glycoside hydrolase family 3 C-terminal domain"/>
    <property type="match status" value="1"/>
</dbReference>
<feature type="domain" description="Fibronectin type III-like" evidence="3">
    <location>
        <begin position="634"/>
        <end position="704"/>
    </location>
</feature>
<dbReference type="Gene3D" id="3.20.20.300">
    <property type="entry name" value="Glycoside hydrolase, family 3, N-terminal domain"/>
    <property type="match status" value="1"/>
</dbReference>
<organism evidence="4 5">
    <name type="scientific">Melioribacter roseus (strain DSM 23840 / JCM 17771 / VKM B-2668 / P3M-2)</name>
    <dbReference type="NCBI Taxonomy" id="1191523"/>
    <lineage>
        <taxon>Bacteria</taxon>
        <taxon>Pseudomonadati</taxon>
        <taxon>Ignavibacteriota</taxon>
        <taxon>Ignavibacteria</taxon>
        <taxon>Ignavibacteriales</taxon>
        <taxon>Melioribacteraceae</taxon>
        <taxon>Melioribacter</taxon>
    </lineage>
</organism>
<dbReference type="Proteomes" id="UP000009011">
    <property type="component" value="Chromosome"/>
</dbReference>
<evidence type="ECO:0000256" key="1">
    <source>
        <dbReference type="ARBA" id="ARBA00005336"/>
    </source>
</evidence>
<dbReference type="SUPFAM" id="SSF51445">
    <property type="entry name" value="(Trans)glycosidases"/>
    <property type="match status" value="1"/>
</dbReference>
<dbReference type="PANTHER" id="PTHR42715:SF10">
    <property type="entry name" value="BETA-GLUCOSIDASE"/>
    <property type="match status" value="1"/>
</dbReference>
<dbReference type="InterPro" id="IPR001764">
    <property type="entry name" value="Glyco_hydro_3_N"/>
</dbReference>
<dbReference type="FunFam" id="2.60.40.10:FF:000495">
    <property type="entry name" value="Periplasmic beta-glucosidase"/>
    <property type="match status" value="1"/>
</dbReference>
<dbReference type="Pfam" id="PF14310">
    <property type="entry name" value="Fn3-like"/>
    <property type="match status" value="1"/>
</dbReference>
<dbReference type="EMBL" id="CP003557">
    <property type="protein sequence ID" value="AFN75434.1"/>
    <property type="molecule type" value="Genomic_DNA"/>
</dbReference>
<name>I6ZTW1_MELRP</name>
<dbReference type="InterPro" id="IPR002772">
    <property type="entry name" value="Glyco_hydro_3_C"/>
</dbReference>
<evidence type="ECO:0000313" key="5">
    <source>
        <dbReference type="Proteomes" id="UP000009011"/>
    </source>
</evidence>
<dbReference type="STRING" id="1191523.MROS_2204"/>
<dbReference type="InterPro" id="IPR050288">
    <property type="entry name" value="Cellulose_deg_GH3"/>
</dbReference>
<dbReference type="HOGENOM" id="CLU_004542_4_1_10"/>
<keyword evidence="2 4" id="KW-0378">Hydrolase</keyword>
<protein>
    <submittedName>
        <fullName evidence="4">Glycoside hydrolase family 3 protein</fullName>
    </submittedName>
</protein>